<dbReference type="PANTHER" id="PTHR30006:SF24">
    <property type="entry name" value="SLL0237 PROTEIN"/>
    <property type="match status" value="1"/>
</dbReference>
<evidence type="ECO:0000313" key="3">
    <source>
        <dbReference type="EMBL" id="MDQ0490064.1"/>
    </source>
</evidence>
<protein>
    <submittedName>
        <fullName evidence="3">Iron(III) transport system substrate-binding protein</fullName>
    </submittedName>
</protein>
<dbReference type="PROSITE" id="PS51257">
    <property type="entry name" value="PROKAR_LIPOPROTEIN"/>
    <property type="match status" value="1"/>
</dbReference>
<evidence type="ECO:0000313" key="4">
    <source>
        <dbReference type="Proteomes" id="UP001236795"/>
    </source>
</evidence>
<dbReference type="PANTHER" id="PTHR30006">
    <property type="entry name" value="THIAMINE-BINDING PERIPLASMIC PROTEIN-RELATED"/>
    <property type="match status" value="1"/>
</dbReference>
<dbReference type="InterPro" id="IPR006059">
    <property type="entry name" value="SBP"/>
</dbReference>
<feature type="chain" id="PRO_5045252229" evidence="2">
    <location>
        <begin position="26"/>
        <end position="371"/>
    </location>
</feature>
<evidence type="ECO:0000256" key="1">
    <source>
        <dbReference type="ARBA" id="ARBA00022729"/>
    </source>
</evidence>
<evidence type="ECO:0000256" key="2">
    <source>
        <dbReference type="SAM" id="SignalP"/>
    </source>
</evidence>
<feature type="signal peptide" evidence="2">
    <location>
        <begin position="1"/>
        <end position="25"/>
    </location>
</feature>
<accession>A0ABU0KL84</accession>
<reference evidence="3 4" key="1">
    <citation type="submission" date="2023-07" db="EMBL/GenBank/DDBJ databases">
        <title>Genomic Encyclopedia of Type Strains, Phase IV (KMG-IV): sequencing the most valuable type-strain genomes for metagenomic binning, comparative biology and taxonomic classification.</title>
        <authorList>
            <person name="Goeker M."/>
        </authorList>
    </citation>
    <scope>NUCLEOTIDE SEQUENCE [LARGE SCALE GENOMIC DNA]</scope>
    <source>
        <strain evidence="3 4">DSM 40573</strain>
    </source>
</reference>
<name>A0ABU0KL84_9ACTN</name>
<dbReference type="RefSeq" id="WP_019526851.1">
    <property type="nucleotide sequence ID" value="NZ_JAUSWC010000019.1"/>
</dbReference>
<dbReference type="Gene3D" id="3.40.190.10">
    <property type="entry name" value="Periplasmic binding protein-like II"/>
    <property type="match status" value="2"/>
</dbReference>
<dbReference type="EMBL" id="JAUSWC010000019">
    <property type="protein sequence ID" value="MDQ0490064.1"/>
    <property type="molecule type" value="Genomic_DNA"/>
</dbReference>
<keyword evidence="4" id="KW-1185">Reference proteome</keyword>
<proteinExistence type="predicted"/>
<comment type="caution">
    <text evidence="3">The sequence shown here is derived from an EMBL/GenBank/DDBJ whole genome shotgun (WGS) entry which is preliminary data.</text>
</comment>
<sequence>MRTTRTTTLALAGLLIAATATGCGSAVTTSSAGTKANDFYAQIAGLPKDQQVAKAEEVARQEGNTLSLYTSMTSDVATPVTQAFEKKYGIKVNVFRGTSETVLQRTLQEVQAGKAGADALETNFAELMALADNKFLADFNGAALDKVDSTAKFPQWTATRLNVFQPAWNTDLIKPADEPHSWEDLALPKYKGKLTLEISDSDWYANVTKYWLDQGKSQAEVDSLWQGIAANSKVAKGHVTMMQFLSAGQSAMQAMNYTYITDHAIAAGAPVTHLPRSRVSKIPAFPRPNGVAMVKNAQRPASAWLFYHFMLTDGQKELVKLKLTPSTKVPGDKSLQGITLVPFDVEGLIKDAAYWDNKYDALLRSAGKSGK</sequence>
<gene>
    <name evidence="3" type="ORF">QO019_004945</name>
</gene>
<dbReference type="Proteomes" id="UP001236795">
    <property type="component" value="Unassembled WGS sequence"/>
</dbReference>
<keyword evidence="1 2" id="KW-0732">Signal</keyword>
<organism evidence="3 4">
    <name type="scientific">Streptomyces thermodiastaticus</name>
    <dbReference type="NCBI Taxonomy" id="44061"/>
    <lineage>
        <taxon>Bacteria</taxon>
        <taxon>Bacillati</taxon>
        <taxon>Actinomycetota</taxon>
        <taxon>Actinomycetes</taxon>
        <taxon>Kitasatosporales</taxon>
        <taxon>Streptomycetaceae</taxon>
        <taxon>Streptomyces</taxon>
    </lineage>
</organism>
<dbReference type="SUPFAM" id="SSF53850">
    <property type="entry name" value="Periplasmic binding protein-like II"/>
    <property type="match status" value="1"/>
</dbReference>
<dbReference type="Pfam" id="PF13416">
    <property type="entry name" value="SBP_bac_8"/>
    <property type="match status" value="1"/>
</dbReference>